<dbReference type="PRINTS" id="PR00080">
    <property type="entry name" value="SDRFAMILY"/>
</dbReference>
<protein>
    <recommendedName>
        <fullName evidence="6">3-oxoacyl-[acyl-carrier-protein] reductase</fullName>
    </recommendedName>
</protein>
<dbReference type="HOGENOM" id="CLU_010194_1_0_1"/>
<accession>A0A0D2B5H3</accession>
<dbReference type="InterPro" id="IPR036291">
    <property type="entry name" value="NAD(P)-bd_dom_sf"/>
</dbReference>
<dbReference type="PANTHER" id="PTHR42760:SF83">
    <property type="entry name" value="(3R)-3-HYDROXYACYL-COA DEHYDROGENASE"/>
    <property type="match status" value="1"/>
</dbReference>
<dbReference type="STRING" id="215243.A0A0D2B5H3"/>
<dbReference type="Proteomes" id="UP000053342">
    <property type="component" value="Unassembled WGS sequence"/>
</dbReference>
<dbReference type="CDD" id="cd05233">
    <property type="entry name" value="SDR_c"/>
    <property type="match status" value="1"/>
</dbReference>
<dbReference type="Pfam" id="PF13561">
    <property type="entry name" value="adh_short_C2"/>
    <property type="match status" value="1"/>
</dbReference>
<sequence length="245" mass="25935">MAFDFKGKVIVITGAASGIGLAVAKRLHTDQAQLALCDVNSAGLKQLAEDLQSPHHKVFHLDVTSSQQCQDTITNIVGDFGKIDCLFNCAGINPTTLPLQSTTDEYWDKIVDTSLKGTYLMTRSSIPHLTRGSVIVNVSSVAGLKASAGHAIYNAAKFGVIGFSQSMALELGPQGIRVNAVAPGSIKTPTNNSVRQGQEVIERTEQGVALRRMGTAEEVANVVAFLFSEQSSYVNGSVIEISGGL</sequence>
<dbReference type="InterPro" id="IPR020904">
    <property type="entry name" value="Sc_DH/Rdtase_CS"/>
</dbReference>
<dbReference type="AlphaFoldDB" id="A0A0D2B5H3"/>
<keyword evidence="2" id="KW-0521">NADP</keyword>
<proteinExistence type="inferred from homology"/>
<dbReference type="Gene3D" id="3.40.50.720">
    <property type="entry name" value="NAD(P)-binding Rossmann-like Domain"/>
    <property type="match status" value="1"/>
</dbReference>
<dbReference type="GO" id="GO:0006633">
    <property type="term" value="P:fatty acid biosynthetic process"/>
    <property type="evidence" value="ECO:0007669"/>
    <property type="project" value="TreeGrafter"/>
</dbReference>
<organism evidence="4 5">
    <name type="scientific">Exophiala oligosperma</name>
    <dbReference type="NCBI Taxonomy" id="215243"/>
    <lineage>
        <taxon>Eukaryota</taxon>
        <taxon>Fungi</taxon>
        <taxon>Dikarya</taxon>
        <taxon>Ascomycota</taxon>
        <taxon>Pezizomycotina</taxon>
        <taxon>Eurotiomycetes</taxon>
        <taxon>Chaetothyriomycetidae</taxon>
        <taxon>Chaetothyriales</taxon>
        <taxon>Herpotrichiellaceae</taxon>
        <taxon>Exophiala</taxon>
    </lineage>
</organism>
<name>A0A0D2B5H3_9EURO</name>
<evidence type="ECO:0000313" key="5">
    <source>
        <dbReference type="Proteomes" id="UP000053342"/>
    </source>
</evidence>
<dbReference type="SUPFAM" id="SSF51735">
    <property type="entry name" value="NAD(P)-binding Rossmann-fold domains"/>
    <property type="match status" value="1"/>
</dbReference>
<reference evidence="4 5" key="1">
    <citation type="submission" date="2015-01" db="EMBL/GenBank/DDBJ databases">
        <title>The Genome Sequence of Exophiala oligosperma CBS72588.</title>
        <authorList>
            <consortium name="The Broad Institute Genomics Platform"/>
            <person name="Cuomo C."/>
            <person name="de Hoog S."/>
            <person name="Gorbushina A."/>
            <person name="Stielow B."/>
            <person name="Teixiera M."/>
            <person name="Abouelleil A."/>
            <person name="Chapman S.B."/>
            <person name="Priest M."/>
            <person name="Young S.K."/>
            <person name="Wortman J."/>
            <person name="Nusbaum C."/>
            <person name="Birren B."/>
        </authorList>
    </citation>
    <scope>NUCLEOTIDE SEQUENCE [LARGE SCALE GENOMIC DNA]</scope>
    <source>
        <strain evidence="4 5">CBS 72588</strain>
    </source>
</reference>
<evidence type="ECO:0000313" key="4">
    <source>
        <dbReference type="EMBL" id="KIW47481.1"/>
    </source>
</evidence>
<dbReference type="PANTHER" id="PTHR42760">
    <property type="entry name" value="SHORT-CHAIN DEHYDROGENASES/REDUCTASES FAMILY MEMBER"/>
    <property type="match status" value="1"/>
</dbReference>
<dbReference type="EMBL" id="KN847332">
    <property type="protein sequence ID" value="KIW47481.1"/>
    <property type="molecule type" value="Genomic_DNA"/>
</dbReference>
<dbReference type="InterPro" id="IPR002347">
    <property type="entry name" value="SDR_fam"/>
</dbReference>
<dbReference type="PRINTS" id="PR00081">
    <property type="entry name" value="GDHRDH"/>
</dbReference>
<gene>
    <name evidence="4" type="ORF">PV06_00175</name>
</gene>
<evidence type="ECO:0000256" key="3">
    <source>
        <dbReference type="ARBA" id="ARBA00023002"/>
    </source>
</evidence>
<evidence type="ECO:0008006" key="6">
    <source>
        <dbReference type="Google" id="ProtNLM"/>
    </source>
</evidence>
<dbReference type="PROSITE" id="PS00061">
    <property type="entry name" value="ADH_SHORT"/>
    <property type="match status" value="1"/>
</dbReference>
<dbReference type="GO" id="GO:0048038">
    <property type="term" value="F:quinone binding"/>
    <property type="evidence" value="ECO:0007669"/>
    <property type="project" value="TreeGrafter"/>
</dbReference>
<keyword evidence="3" id="KW-0560">Oxidoreductase</keyword>
<dbReference type="OrthoDB" id="1669814at2759"/>
<dbReference type="RefSeq" id="XP_016267697.1">
    <property type="nucleotide sequence ID" value="XM_016400644.1"/>
</dbReference>
<dbReference type="GeneID" id="27352249"/>
<dbReference type="VEuPathDB" id="FungiDB:PV06_00175"/>
<evidence type="ECO:0000256" key="2">
    <source>
        <dbReference type="ARBA" id="ARBA00022857"/>
    </source>
</evidence>
<dbReference type="FunFam" id="3.40.50.720:FF:000084">
    <property type="entry name" value="Short-chain dehydrogenase reductase"/>
    <property type="match status" value="1"/>
</dbReference>
<keyword evidence="5" id="KW-1185">Reference proteome</keyword>
<comment type="similarity">
    <text evidence="1">Belongs to the short-chain dehydrogenases/reductases (SDR) family.</text>
</comment>
<evidence type="ECO:0000256" key="1">
    <source>
        <dbReference type="ARBA" id="ARBA00006484"/>
    </source>
</evidence>
<dbReference type="GO" id="GO:0016616">
    <property type="term" value="F:oxidoreductase activity, acting on the CH-OH group of donors, NAD or NADP as acceptor"/>
    <property type="evidence" value="ECO:0007669"/>
    <property type="project" value="TreeGrafter"/>
</dbReference>